<dbReference type="AlphaFoldDB" id="A0A2P9HF31"/>
<protein>
    <submittedName>
        <fullName evidence="1">Uncharacterized protein</fullName>
    </submittedName>
</protein>
<accession>A0A2P9HF31</accession>
<dbReference type="EMBL" id="OOFM01000003">
    <property type="protein sequence ID" value="SPL62706.1"/>
    <property type="molecule type" value="Genomic_DNA"/>
</dbReference>
<sequence length="108" mass="11995">MPKRSIGLITVISSISGEAGDRLVNLIKQIYELADVTAILIAEDLSNNFTRVSIHCKVQFTPSSGRFAAVFVLKPLACSINLQARSIHKNMNWFIRCGCLMTNQSLRK</sequence>
<evidence type="ECO:0000313" key="1">
    <source>
        <dbReference type="EMBL" id="SPL62706.1"/>
    </source>
</evidence>
<name>A0A2P9HF31_9HYPH</name>
<dbReference type="Proteomes" id="UP000246073">
    <property type="component" value="Unassembled WGS sequence"/>
</dbReference>
<reference evidence="2" key="1">
    <citation type="submission" date="2017-12" db="EMBL/GenBank/DDBJ databases">
        <authorList>
            <person name="Diaz M."/>
        </authorList>
    </citation>
    <scope>NUCLEOTIDE SEQUENCE [LARGE SCALE GENOMIC DNA]</scope>
    <source>
        <strain evidence="2">FI11154</strain>
    </source>
</reference>
<gene>
    <name evidence="1" type="ORF">OHAE_5313</name>
</gene>
<evidence type="ECO:0000313" key="2">
    <source>
        <dbReference type="Proteomes" id="UP000246073"/>
    </source>
</evidence>
<proteinExistence type="predicted"/>
<organism evidence="1 2">
    <name type="scientific">Ochrobactrum soli</name>
    <dbReference type="NCBI Taxonomy" id="2448455"/>
    <lineage>
        <taxon>Bacteria</taxon>
        <taxon>Pseudomonadati</taxon>
        <taxon>Pseudomonadota</taxon>
        <taxon>Alphaproteobacteria</taxon>
        <taxon>Hyphomicrobiales</taxon>
        <taxon>Brucellaceae</taxon>
        <taxon>Brucella/Ochrobactrum group</taxon>
        <taxon>Ochrobactrum</taxon>
    </lineage>
</organism>